<evidence type="ECO:0000313" key="1">
    <source>
        <dbReference type="EMBL" id="CAG8613781.1"/>
    </source>
</evidence>
<dbReference type="EMBL" id="CAJVPT010015741">
    <property type="protein sequence ID" value="CAG8613781.1"/>
    <property type="molecule type" value="Genomic_DNA"/>
</dbReference>
<comment type="caution">
    <text evidence="1">The sequence shown here is derived from an EMBL/GenBank/DDBJ whole genome shotgun (WGS) entry which is preliminary data.</text>
</comment>
<protein>
    <submittedName>
        <fullName evidence="1">3760_t:CDS:1</fullName>
    </submittedName>
</protein>
<evidence type="ECO:0000313" key="2">
    <source>
        <dbReference type="Proteomes" id="UP000789525"/>
    </source>
</evidence>
<keyword evidence="2" id="KW-1185">Reference proteome</keyword>
<name>A0ACA9MWS7_9GLOM</name>
<sequence length="430" mass="49067">YSLGIALPTWLIEAKNSPFVLGIYGIAFGLLLPFFVGRWWYSSNSYTKDKILIHTMELYFKELKDNSSLKQILDLLSASLEYRELVEQRSSDSGKLSPVALSVRDELDKRFGEKYEKNKYFIAEHAVHLINGVLEIAFAHRWLQTSIRCMEVSQLIVQAMWIGENQLVQLPYVTNEVLKAIKIKKKNIKSIAQLRGMNEEERRNTLKLSNPSEYDSLLRVAKLYPIIALEEAYFKVTGDEIITPNSIVTLVIKVRIVEPSPNPSEVVHKKSDDTKNANSKNVTKNDDDVDDDDEKGNYLDSEDELLFGGKRRKVSEEQSPFVHAPYLSKDKKPYWWIFMADEKKDRLIIEPVKSDSYVGTDIKKDMKLVVKDFSALPPEEEIDDEISEPEEDSIAGQMKLMREQGLAAAVKGAGEKKKQESDSSDDSDDE</sequence>
<feature type="non-terminal residue" evidence="1">
    <location>
        <position position="1"/>
    </location>
</feature>
<proteinExistence type="predicted"/>
<reference evidence="1" key="1">
    <citation type="submission" date="2021-06" db="EMBL/GenBank/DDBJ databases">
        <authorList>
            <person name="Kallberg Y."/>
            <person name="Tangrot J."/>
            <person name="Rosling A."/>
        </authorList>
    </citation>
    <scope>NUCLEOTIDE SEQUENCE</scope>
    <source>
        <strain evidence="1">CL356</strain>
    </source>
</reference>
<accession>A0ACA9MWS7</accession>
<organism evidence="1 2">
    <name type="scientific">Acaulospora colombiana</name>
    <dbReference type="NCBI Taxonomy" id="27376"/>
    <lineage>
        <taxon>Eukaryota</taxon>
        <taxon>Fungi</taxon>
        <taxon>Fungi incertae sedis</taxon>
        <taxon>Mucoromycota</taxon>
        <taxon>Glomeromycotina</taxon>
        <taxon>Glomeromycetes</taxon>
        <taxon>Diversisporales</taxon>
        <taxon>Acaulosporaceae</taxon>
        <taxon>Acaulospora</taxon>
    </lineage>
</organism>
<dbReference type="Proteomes" id="UP000789525">
    <property type="component" value="Unassembled WGS sequence"/>
</dbReference>
<gene>
    <name evidence="1" type="ORF">ACOLOM_LOCUS7100</name>
</gene>